<reference evidence="4 5" key="1">
    <citation type="submission" date="2015-04" db="EMBL/GenBank/DDBJ databases">
        <title>Complete Genome Sequence of Kosmotoga pacifica SLHLJ1.</title>
        <authorList>
            <person name="Jiang L.J."/>
            <person name="Shao Z.Z."/>
            <person name="Jebbar M."/>
        </authorList>
    </citation>
    <scope>NUCLEOTIDE SEQUENCE [LARGE SCALE GENOMIC DNA]</scope>
    <source>
        <strain evidence="4 5">SLHLJ1</strain>
    </source>
</reference>
<dbReference type="GO" id="GO:0009055">
    <property type="term" value="F:electron transfer activity"/>
    <property type="evidence" value="ECO:0007669"/>
    <property type="project" value="InterPro"/>
</dbReference>
<dbReference type="STRING" id="1330330.IX53_07240"/>
<dbReference type="SUPFAM" id="SSF52467">
    <property type="entry name" value="DHS-like NAD/FAD-binding domain"/>
    <property type="match status" value="1"/>
</dbReference>
<dbReference type="SUPFAM" id="SSF52402">
    <property type="entry name" value="Adenine nucleotide alpha hydrolases-like"/>
    <property type="match status" value="1"/>
</dbReference>
<keyword evidence="2" id="KW-0285">Flavoprotein</keyword>
<dbReference type="PANTHER" id="PTHR43153:SF1">
    <property type="entry name" value="ELECTRON TRANSFER FLAVOPROTEIN SUBUNIT ALPHA, MITOCHONDRIAL"/>
    <property type="match status" value="1"/>
</dbReference>
<feature type="binding site" evidence="2">
    <location>
        <begin position="275"/>
        <end position="282"/>
    </location>
    <ligand>
        <name>FAD</name>
        <dbReference type="ChEBI" id="CHEBI:57692"/>
    </ligand>
</feature>
<name>A0A0G2ZFS5_9BACT</name>
<dbReference type="KEGG" id="kpf:IX53_07240"/>
<dbReference type="PIRSF" id="PIRSF000089">
    <property type="entry name" value="Electra_flavoP_a"/>
    <property type="match status" value="1"/>
</dbReference>
<dbReference type="Gene3D" id="3.40.50.1220">
    <property type="entry name" value="TPP-binding domain"/>
    <property type="match status" value="1"/>
</dbReference>
<dbReference type="RefSeq" id="WP_047754778.1">
    <property type="nucleotide sequence ID" value="NZ_CAJUHA010000017.1"/>
</dbReference>
<dbReference type="Proteomes" id="UP000035159">
    <property type="component" value="Chromosome"/>
</dbReference>
<dbReference type="InterPro" id="IPR014730">
    <property type="entry name" value="ETF_a/b_N"/>
</dbReference>
<sequence length="338" mass="36807">MADEKKIFVYVERRNGEANRASWELVGKARDLTEKLPNSSVWGIVLGENYEEICAEGIARGCDGMIVLKSPDLNHYISHYYKAALVEIVKEYSPEIFLIAATLEGRELAGMVATEIETGLTADCTELGILEDGSLAMTRPTFGGNLIATIYSPKHKPQMATVRPGIMKELEPDPSRKGEVIIKDFKIPVQEKLLRLLDFIPAEESVNIQYAKVIVAGGKGVGGKEGFEKLKELANVLHGEIGASRTAVKEGWISEEYQVGQTGKAVRPIIYFACGISGAIQHIVGIKESEIIVAINIDEKAPIFQIADIGIVGDLHQVVPALTKKFSELLSNKGGKSS</sequence>
<dbReference type="InterPro" id="IPR033947">
    <property type="entry name" value="ETF_alpha_N"/>
</dbReference>
<dbReference type="PATRIC" id="fig|1330330.3.peg.1464"/>
<evidence type="ECO:0000256" key="1">
    <source>
        <dbReference type="ARBA" id="ARBA00005817"/>
    </source>
</evidence>
<feature type="binding site" evidence="2">
    <location>
        <position position="296"/>
    </location>
    <ligand>
        <name>FAD</name>
        <dbReference type="ChEBI" id="CHEBI:57692"/>
    </ligand>
</feature>
<dbReference type="AlphaFoldDB" id="A0A0G2ZFS5"/>
<organism evidence="4 5">
    <name type="scientific">Kosmotoga pacifica</name>
    <dbReference type="NCBI Taxonomy" id="1330330"/>
    <lineage>
        <taxon>Bacteria</taxon>
        <taxon>Thermotogati</taxon>
        <taxon>Thermotogota</taxon>
        <taxon>Thermotogae</taxon>
        <taxon>Kosmotogales</taxon>
        <taxon>Kosmotogaceae</taxon>
        <taxon>Kosmotoga</taxon>
    </lineage>
</organism>
<keyword evidence="2" id="KW-0274">FAD</keyword>
<accession>A0A0G2ZFS5</accession>
<dbReference type="CDD" id="cd01715">
    <property type="entry name" value="ETF_alpha"/>
    <property type="match status" value="1"/>
</dbReference>
<dbReference type="InterPro" id="IPR001308">
    <property type="entry name" value="ETF_a/FixB"/>
</dbReference>
<feature type="domain" description="Electron transfer flavoprotein alpha/beta-subunit N-terminal" evidence="3">
    <location>
        <begin position="7"/>
        <end position="201"/>
    </location>
</feature>
<dbReference type="Pfam" id="PF01012">
    <property type="entry name" value="ETF"/>
    <property type="match status" value="1"/>
</dbReference>
<dbReference type="GO" id="GO:0050660">
    <property type="term" value="F:flavin adenine dinucleotide binding"/>
    <property type="evidence" value="ECO:0007669"/>
    <property type="project" value="InterPro"/>
</dbReference>
<proteinExistence type="inferred from homology"/>
<dbReference type="Pfam" id="PF00766">
    <property type="entry name" value="ETF_alpha"/>
    <property type="match status" value="1"/>
</dbReference>
<dbReference type="InterPro" id="IPR029035">
    <property type="entry name" value="DHS-like_NAD/FAD-binding_dom"/>
</dbReference>
<gene>
    <name evidence="4" type="ORF">IX53_07240</name>
</gene>
<dbReference type="InterPro" id="IPR014731">
    <property type="entry name" value="ETF_asu_C"/>
</dbReference>
<comment type="cofactor">
    <cofactor evidence="2">
        <name>FAD</name>
        <dbReference type="ChEBI" id="CHEBI:57692"/>
    </cofactor>
    <text evidence="2">Binds 1 FAD per dimer.</text>
</comment>
<dbReference type="PANTHER" id="PTHR43153">
    <property type="entry name" value="ELECTRON TRANSFER FLAVOPROTEIN ALPHA"/>
    <property type="match status" value="1"/>
</dbReference>
<dbReference type="Gene3D" id="3.40.50.620">
    <property type="entry name" value="HUPs"/>
    <property type="match status" value="1"/>
</dbReference>
<evidence type="ECO:0000313" key="5">
    <source>
        <dbReference type="Proteomes" id="UP000035159"/>
    </source>
</evidence>
<comment type="similarity">
    <text evidence="1">Belongs to the ETF alpha-subunit/FixB family.</text>
</comment>
<dbReference type="GO" id="GO:0033539">
    <property type="term" value="P:fatty acid beta-oxidation using acyl-CoA dehydrogenase"/>
    <property type="evidence" value="ECO:0007669"/>
    <property type="project" value="TreeGrafter"/>
</dbReference>
<protein>
    <submittedName>
        <fullName evidence="4">Electron transfer flavoprotein subunit alpha</fullName>
    </submittedName>
</protein>
<dbReference type="OrthoDB" id="9770286at2"/>
<keyword evidence="5" id="KW-1185">Reference proteome</keyword>
<dbReference type="EMBL" id="CP011232">
    <property type="protein sequence ID" value="AKI97643.1"/>
    <property type="molecule type" value="Genomic_DNA"/>
</dbReference>
<dbReference type="InterPro" id="IPR014729">
    <property type="entry name" value="Rossmann-like_a/b/a_fold"/>
</dbReference>
<feature type="binding site" evidence="2">
    <location>
        <begin position="244"/>
        <end position="245"/>
    </location>
    <ligand>
        <name>FAD</name>
        <dbReference type="ChEBI" id="CHEBI:57692"/>
    </ligand>
</feature>
<evidence type="ECO:0000256" key="2">
    <source>
        <dbReference type="PIRSR" id="PIRSR000089-1"/>
    </source>
</evidence>
<dbReference type="SMART" id="SM00893">
    <property type="entry name" value="ETF"/>
    <property type="match status" value="1"/>
</dbReference>
<evidence type="ECO:0000259" key="3">
    <source>
        <dbReference type="SMART" id="SM00893"/>
    </source>
</evidence>
<evidence type="ECO:0000313" key="4">
    <source>
        <dbReference type="EMBL" id="AKI97643.1"/>
    </source>
</evidence>
<feature type="binding site" evidence="2">
    <location>
        <begin position="258"/>
        <end position="262"/>
    </location>
    <ligand>
        <name>FAD</name>
        <dbReference type="ChEBI" id="CHEBI:57692"/>
    </ligand>
</feature>